<gene>
    <name evidence="1" type="ordered locus">Rvan_0131</name>
</gene>
<evidence type="ECO:0000313" key="1">
    <source>
        <dbReference type="EMBL" id="ADP69421.1"/>
    </source>
</evidence>
<dbReference type="HOGENOM" id="CLU_130963_0_0_5"/>
<evidence type="ECO:0000313" key="2">
    <source>
        <dbReference type="Proteomes" id="UP000001399"/>
    </source>
</evidence>
<dbReference type="AlphaFoldDB" id="E3I5R8"/>
<dbReference type="EMBL" id="CP002292">
    <property type="protein sequence ID" value="ADP69421.1"/>
    <property type="molecule type" value="Genomic_DNA"/>
</dbReference>
<proteinExistence type="predicted"/>
<dbReference type="RefSeq" id="WP_013417828.1">
    <property type="nucleotide sequence ID" value="NC_014664.1"/>
</dbReference>
<accession>E3I5R8</accession>
<dbReference type="eggNOG" id="COG5388">
    <property type="taxonomic scope" value="Bacteria"/>
</dbReference>
<reference evidence="2" key="1">
    <citation type="journal article" date="2011" name="J. Bacteriol.">
        <title>Genome sequences of eight morphologically diverse alphaproteobacteria.</title>
        <authorList>
            <consortium name="US DOE Joint Genome Institute"/>
            <person name="Brown P.J."/>
            <person name="Kysela D.T."/>
            <person name="Buechlein A."/>
            <person name="Hemmerich C."/>
            <person name="Brun Y.V."/>
        </authorList>
    </citation>
    <scope>NUCLEOTIDE SEQUENCE [LARGE SCALE GENOMIC DNA]</scope>
    <source>
        <strain evidence="2">ATCC 17100 / ATH 3.1.1 / DSM 162 / LMG 4299</strain>
    </source>
</reference>
<dbReference type="OrthoDB" id="8480244at2"/>
<dbReference type="STRING" id="648757.Rvan_0131"/>
<dbReference type="KEGG" id="rva:Rvan_0131"/>
<dbReference type="InterPro" id="IPR009922">
    <property type="entry name" value="DUF1457"/>
</dbReference>
<keyword evidence="2" id="KW-1185">Reference proteome</keyword>
<evidence type="ECO:0008006" key="3">
    <source>
        <dbReference type="Google" id="ProtNLM"/>
    </source>
</evidence>
<sequence length="175" mass="19714">MASEISFRAQVIMREQQELYGYWRACAQSRPLPSRFDIDPIAIPHLLSGLSLLDCGDDLESLRYRLAGTRVGEIYGAEITGRAVFDIGFQHKRDYWRTVYRSVIEDQLPMQGTVRGPAAGREHLLLIWLRLPLSGLSGKVERILGYDAAVPATFAHGAPQAHIVGERVEKRRARL</sequence>
<organism evidence="1 2">
    <name type="scientific">Rhodomicrobium vannielii (strain ATCC 17100 / DSM 162 / LMG 4299 / NCIMB 10020 / ATH 3.1.1)</name>
    <dbReference type="NCBI Taxonomy" id="648757"/>
    <lineage>
        <taxon>Bacteria</taxon>
        <taxon>Pseudomonadati</taxon>
        <taxon>Pseudomonadota</taxon>
        <taxon>Alphaproteobacteria</taxon>
        <taxon>Hyphomicrobiales</taxon>
        <taxon>Hyphomicrobiaceae</taxon>
        <taxon>Rhodomicrobium</taxon>
    </lineage>
</organism>
<dbReference type="Proteomes" id="UP000001399">
    <property type="component" value="Chromosome"/>
</dbReference>
<dbReference type="Pfam" id="PF07310">
    <property type="entry name" value="PAS_5"/>
    <property type="match status" value="1"/>
</dbReference>
<name>E3I5R8_RHOVT</name>
<protein>
    <recommendedName>
        <fullName evidence="3">PAS domain-containing protein</fullName>
    </recommendedName>
</protein>